<dbReference type="CDD" id="cd06171">
    <property type="entry name" value="Sigma70_r4"/>
    <property type="match status" value="1"/>
</dbReference>
<dbReference type="PROSITE" id="PS50943">
    <property type="entry name" value="HTH_CROC1"/>
    <property type="match status" value="1"/>
</dbReference>
<dbReference type="InterPro" id="IPR000943">
    <property type="entry name" value="RNA_pol_sigma70"/>
</dbReference>
<comment type="caution">
    <text evidence="9">The sequence shown here is derived from an EMBL/GenBank/DDBJ whole genome shotgun (WGS) entry which is preliminary data.</text>
</comment>
<name>A0ABT1Z747_9ACTN</name>
<sequence length="305" mass="34334">MPSASTTNAQETANTPNVATQETEEERTAREASEARAERARHRSLHRTPKGKAAWDKDRTRELFRQYKATGDPEVRDQLIVSHLNLVRFLASKFKNRGEPLDDLIQVGTIGLIKAIDRFDPSRGLEFTTYATPTILGEIKRHFRDKGWSVRVPRRLQELSAKVNQANDELTNELSRSPSVEEIAKRVGASVDDVLEAMESSSAYSSVPLEGGGSSDDDDAPSVIDHYATEDENLAASDDRIVLEDAIRDFSPREKDVIRMRFFEGMTQVEIAERLGISQVQVSRLLRRTLRRVQDKIDPEGLMSK</sequence>
<organism evidence="9 10">
    <name type="scientific">Tractidigestivibacter montrealensis</name>
    <dbReference type="NCBI Taxonomy" id="2972466"/>
    <lineage>
        <taxon>Bacteria</taxon>
        <taxon>Bacillati</taxon>
        <taxon>Actinomycetota</taxon>
        <taxon>Coriobacteriia</taxon>
        <taxon>Coriobacteriales</taxon>
        <taxon>Atopobiaceae</taxon>
        <taxon>Tractidigestivibacter</taxon>
    </lineage>
</organism>
<gene>
    <name evidence="9" type="ORF">NVS32_03610</name>
</gene>
<dbReference type="InterPro" id="IPR007624">
    <property type="entry name" value="RNA_pol_sigma70_r3"/>
</dbReference>
<keyword evidence="2" id="KW-0749">Sporulation</keyword>
<dbReference type="PROSITE" id="PS00715">
    <property type="entry name" value="SIGMA70_1"/>
    <property type="match status" value="1"/>
</dbReference>
<dbReference type="PANTHER" id="PTHR30385:SF4">
    <property type="entry name" value="RNA POLYMERASE SIGMA-E FACTOR"/>
    <property type="match status" value="1"/>
</dbReference>
<evidence type="ECO:0000256" key="1">
    <source>
        <dbReference type="ARBA" id="ARBA00007788"/>
    </source>
</evidence>
<keyword evidence="4" id="KW-0731">Sigma factor</keyword>
<dbReference type="Gene3D" id="1.20.120.1810">
    <property type="match status" value="1"/>
</dbReference>
<dbReference type="PRINTS" id="PR00046">
    <property type="entry name" value="SIGMA70FCT"/>
</dbReference>
<dbReference type="NCBIfam" id="TIGR02937">
    <property type="entry name" value="sigma70-ECF"/>
    <property type="match status" value="1"/>
</dbReference>
<keyword evidence="10" id="KW-1185">Reference proteome</keyword>
<evidence type="ECO:0000256" key="7">
    <source>
        <dbReference type="SAM" id="MobiDB-lite"/>
    </source>
</evidence>
<dbReference type="Proteomes" id="UP001204320">
    <property type="component" value="Unassembled WGS sequence"/>
</dbReference>
<evidence type="ECO:0000259" key="8">
    <source>
        <dbReference type="PROSITE" id="PS50943"/>
    </source>
</evidence>
<dbReference type="PANTHER" id="PTHR30385">
    <property type="entry name" value="SIGMA FACTOR F FLAGELLAR"/>
    <property type="match status" value="1"/>
</dbReference>
<evidence type="ECO:0000256" key="2">
    <source>
        <dbReference type="ARBA" id="ARBA00022969"/>
    </source>
</evidence>
<dbReference type="Pfam" id="PF04539">
    <property type="entry name" value="Sigma70_r3"/>
    <property type="match status" value="1"/>
</dbReference>
<evidence type="ECO:0000256" key="4">
    <source>
        <dbReference type="ARBA" id="ARBA00023082"/>
    </source>
</evidence>
<dbReference type="InterPro" id="IPR036388">
    <property type="entry name" value="WH-like_DNA-bd_sf"/>
</dbReference>
<dbReference type="EMBL" id="JANSKA010000002">
    <property type="protein sequence ID" value="MCR9036034.1"/>
    <property type="molecule type" value="Genomic_DNA"/>
</dbReference>
<evidence type="ECO:0000313" key="9">
    <source>
        <dbReference type="EMBL" id="MCR9036034.1"/>
    </source>
</evidence>
<keyword evidence="6" id="KW-0804">Transcription</keyword>
<dbReference type="Pfam" id="PF04545">
    <property type="entry name" value="Sigma70_r4"/>
    <property type="match status" value="1"/>
</dbReference>
<protein>
    <submittedName>
        <fullName evidence="9">SigB/SigF/SigG family RNA polymerase sigma factor</fullName>
    </submittedName>
</protein>
<dbReference type="InterPro" id="IPR014322">
    <property type="entry name" value="RNA_pol_sigma-B/F/G"/>
</dbReference>
<evidence type="ECO:0000313" key="10">
    <source>
        <dbReference type="Proteomes" id="UP001204320"/>
    </source>
</evidence>
<feature type="domain" description="HTH cro/C1-type" evidence="8">
    <location>
        <begin position="265"/>
        <end position="287"/>
    </location>
</feature>
<feature type="region of interest" description="Disordered" evidence="7">
    <location>
        <begin position="202"/>
        <end position="223"/>
    </location>
</feature>
<dbReference type="InterPro" id="IPR014284">
    <property type="entry name" value="RNA_pol_sigma-70_dom"/>
</dbReference>
<dbReference type="SUPFAM" id="SSF88946">
    <property type="entry name" value="Sigma2 domain of RNA polymerase sigma factors"/>
    <property type="match status" value="1"/>
</dbReference>
<comment type="similarity">
    <text evidence="1">Belongs to the sigma-70 factor family.</text>
</comment>
<reference evidence="9 10" key="1">
    <citation type="submission" date="2022-08" db="EMBL/GenBank/DDBJ databases">
        <title>Tractidigestivibacter montrealensis type strain KD21.</title>
        <authorList>
            <person name="Diop K."/>
            <person name="Richard C."/>
            <person name="Routy B."/>
        </authorList>
    </citation>
    <scope>NUCLEOTIDE SEQUENCE [LARGE SCALE GENOMIC DNA]</scope>
    <source>
        <strain evidence="9 10">KD21</strain>
    </source>
</reference>
<keyword evidence="5" id="KW-0238">DNA-binding</keyword>
<dbReference type="InterPro" id="IPR007627">
    <property type="entry name" value="RNA_pol_sigma70_r2"/>
</dbReference>
<accession>A0ABT1Z747</accession>
<dbReference type="SUPFAM" id="SSF88659">
    <property type="entry name" value="Sigma3 and sigma4 domains of RNA polymerase sigma factors"/>
    <property type="match status" value="2"/>
</dbReference>
<dbReference type="RefSeq" id="WP_258498721.1">
    <property type="nucleotide sequence ID" value="NZ_JANSKA010000002.1"/>
</dbReference>
<dbReference type="NCBIfam" id="TIGR02980">
    <property type="entry name" value="SigBFG"/>
    <property type="match status" value="1"/>
</dbReference>
<feature type="compositionally biased region" description="Basic residues" evidence="7">
    <location>
        <begin position="39"/>
        <end position="50"/>
    </location>
</feature>
<dbReference type="InterPro" id="IPR013324">
    <property type="entry name" value="RNA_pol_sigma_r3/r4-like"/>
</dbReference>
<evidence type="ECO:0000256" key="3">
    <source>
        <dbReference type="ARBA" id="ARBA00023015"/>
    </source>
</evidence>
<dbReference type="Pfam" id="PF04542">
    <property type="entry name" value="Sigma70_r2"/>
    <property type="match status" value="1"/>
</dbReference>
<evidence type="ECO:0000256" key="5">
    <source>
        <dbReference type="ARBA" id="ARBA00023125"/>
    </source>
</evidence>
<dbReference type="Gene3D" id="1.10.10.10">
    <property type="entry name" value="Winged helix-like DNA-binding domain superfamily/Winged helix DNA-binding domain"/>
    <property type="match status" value="2"/>
</dbReference>
<dbReference type="InterPro" id="IPR013325">
    <property type="entry name" value="RNA_pol_sigma_r2"/>
</dbReference>
<feature type="compositionally biased region" description="Basic and acidic residues" evidence="7">
    <location>
        <begin position="26"/>
        <end position="38"/>
    </location>
</feature>
<feature type="compositionally biased region" description="Polar residues" evidence="7">
    <location>
        <begin position="1"/>
        <end position="21"/>
    </location>
</feature>
<evidence type="ECO:0000256" key="6">
    <source>
        <dbReference type="ARBA" id="ARBA00023163"/>
    </source>
</evidence>
<dbReference type="InterPro" id="IPR007630">
    <property type="entry name" value="RNA_pol_sigma70_r4"/>
</dbReference>
<dbReference type="InterPro" id="IPR001387">
    <property type="entry name" value="Cro/C1-type_HTH"/>
</dbReference>
<feature type="region of interest" description="Disordered" evidence="7">
    <location>
        <begin position="1"/>
        <end position="57"/>
    </location>
</feature>
<keyword evidence="3" id="KW-0805">Transcription regulation</keyword>
<proteinExistence type="inferred from homology"/>